<feature type="coiled-coil region" evidence="4">
    <location>
        <begin position="446"/>
        <end position="515"/>
    </location>
</feature>
<evidence type="ECO:0000256" key="2">
    <source>
        <dbReference type="ARBA" id="ARBA00022927"/>
    </source>
</evidence>
<feature type="domain" description="Helicase C-terminal" evidence="5">
    <location>
        <begin position="2021"/>
        <end position="2195"/>
    </location>
</feature>
<keyword evidence="4" id="KW-0175">Coiled coil</keyword>
<dbReference type="InterPro" id="IPR001650">
    <property type="entry name" value="Helicase_C-like"/>
</dbReference>
<dbReference type="Gene3D" id="3.40.50.410">
    <property type="entry name" value="von Willebrand factor, type A domain"/>
    <property type="match status" value="1"/>
</dbReference>
<accession>A0A6B2KWF2</accession>
<feature type="domain" description="SecA family profile" evidence="6">
    <location>
        <begin position="1588"/>
        <end position="2198"/>
    </location>
</feature>
<keyword evidence="2" id="KW-0653">Protein transport</keyword>
<evidence type="ECO:0000256" key="1">
    <source>
        <dbReference type="ARBA" id="ARBA00022490"/>
    </source>
</evidence>
<keyword evidence="2" id="KW-0813">Transport</keyword>
<dbReference type="GO" id="GO:0017038">
    <property type="term" value="P:protein import"/>
    <property type="evidence" value="ECO:0007669"/>
    <property type="project" value="InterPro"/>
</dbReference>
<dbReference type="InterPro" id="IPR027417">
    <property type="entry name" value="P-loop_NTPase"/>
</dbReference>
<evidence type="ECO:0000259" key="6">
    <source>
        <dbReference type="PROSITE" id="PS51196"/>
    </source>
</evidence>
<dbReference type="PANTHER" id="PTHR30612">
    <property type="entry name" value="SECA INNER MEMBRANE COMPONENT OF SEC PROTEIN SECRETION SYSTEM"/>
    <property type="match status" value="1"/>
</dbReference>
<keyword evidence="1" id="KW-0963">Cytoplasm</keyword>
<proteinExistence type="predicted"/>
<dbReference type="GO" id="GO:0005524">
    <property type="term" value="F:ATP binding"/>
    <property type="evidence" value="ECO:0007669"/>
    <property type="project" value="InterPro"/>
</dbReference>
<dbReference type="SUPFAM" id="SSF52540">
    <property type="entry name" value="P-loop containing nucleoside triphosphate hydrolases"/>
    <property type="match status" value="2"/>
</dbReference>
<dbReference type="GO" id="GO:0006886">
    <property type="term" value="P:intracellular protein transport"/>
    <property type="evidence" value="ECO:0007669"/>
    <property type="project" value="InterPro"/>
</dbReference>
<dbReference type="InterPro" id="IPR011115">
    <property type="entry name" value="SecA_DEAD"/>
</dbReference>
<feature type="coiled-coil region" evidence="4">
    <location>
        <begin position="386"/>
        <end position="413"/>
    </location>
</feature>
<dbReference type="PANTHER" id="PTHR30612:SF0">
    <property type="entry name" value="CHLOROPLAST PROTEIN-TRANSPORTING ATPASE"/>
    <property type="match status" value="1"/>
</dbReference>
<organism evidence="7">
    <name type="scientific">Arcella intermedia</name>
    <dbReference type="NCBI Taxonomy" id="1963864"/>
    <lineage>
        <taxon>Eukaryota</taxon>
        <taxon>Amoebozoa</taxon>
        <taxon>Tubulinea</taxon>
        <taxon>Elardia</taxon>
        <taxon>Arcellinida</taxon>
        <taxon>Sphaerothecina</taxon>
        <taxon>Arcellidae</taxon>
        <taxon>Arcella</taxon>
    </lineage>
</organism>
<keyword evidence="3" id="KW-0811">Translocation</keyword>
<reference evidence="7" key="1">
    <citation type="journal article" date="2020" name="J. Eukaryot. Microbiol.">
        <title>De novo Sequencing, Assembly and Annotation of the Transcriptome for the Free-Living Testate Amoeba Arcella intermedia.</title>
        <authorList>
            <person name="Ribeiro G.M."/>
            <person name="Porfirio-Sousa A.L."/>
            <person name="Maurer-Alcala X.X."/>
            <person name="Katz L.A."/>
            <person name="Lahr D.J.G."/>
        </authorList>
    </citation>
    <scope>NUCLEOTIDE SEQUENCE</scope>
</reference>
<name>A0A6B2KWF2_9EUKA</name>
<sequence length="2491" mass="287195">MQKEFSTEELLKSGLSESLISKFMDYHSIYEMWERYLLNTLHGKCPTVKNLAMFMQQQGDKLSEIITETDLHRISKKSINKVRQALDVLTKLTQLRYCPIHSTSGTDFVNLWNSLCVNLSTSIDKIEIDESLKGIETVDVISTAFEVIGDDEVILKYQSFKSDLIDRLIGFVKSQSTLLNQVKKFESSDFEQMENIFVVLNQLSNKDNINTYFHWADIDKLYQEFIFLVIPYFEKVEQRVVELLDSQKEASFEDIGELVKDLHTIQKLDTRVENATAAIFVKILNRMINFVNNSKQEVEMLLGQLEIDSSLKDKFPYNKLRTFFQNLQKCIWIEDHMKGTFTSFQKEFRRVIFSHTTNIGYLSSNLALNIDNCSNLKEAEILFKCTRELQTNLEEIINTLKSHEENNDNFTEKLNSIFFNIKKRIDDSLFIISKSINFSKVQQLEIEKLTISLNELLNIRKEIESNNPITAILKSKDIVSVEHLHGNINQLEGQIKKLNAEKEEATKNLNEFENNESLLKYFSKKEIGEKRSSYKSKITEIDTEIEKTKNIYNSLIKIKEQVDLEQKTPFGQSPSAVQILNKFNYDSFDNLQKDIATVENEIKSKKDPLFINESIINSFNPAKIEQYLEYLHAVPSVIQLYTFSAPNSSEITTQQVLEEVEKFVSKYVNLVSDSILKFIDNLSPQNEEQSLKIVTETRRICTYLQSLKNIKNYQNLDKSVKKSGGQDVNDFFKQLEEKKGSFSQSMVHSDRSRDFQSLQNMLFIVQSLVPLDEVLGKVDGFNSLFEKNQHNFFSGAKEATDNVQKAMKSLSTEQYSFFDIVTDFTPLAQLQDPVSKSYFGTCKRALKISLENMLKNLDRQLEYLTYDCDKAQFTPISHTLDRFETVELIVPYLDRSTIDLINKTIGKTDKKSSDETSIELQKCSLYIKMKHWHGAIIKKVSLSLNNEDFTNANKFLEYLKWVVTKDHLLIKKIEIDINSEKKEQKENEDCKTIADIEKKLNMAIDEVTRHYKDTRKEGYSKKTQLWTNCFKRPPSDVYQNFIGENKTSSIYTPKWKEIENFLYNEFESDLDHIKNDRDLRRKLTMATDFFPEALKQKCKKALEAITSDIDESEKYLQDKLENVMKNNDILDISSFYKEVERSEGAAFYQSKISQSIARHVSESCSQLDKLIDTNQSELLAQFEKLIVYVNSVPCLEQPLNQLKEKGDFLRSRTNQVISSLKGLTHDHNISKQDTKTIEANVLLWKGLKDLGNKYPYLQTKKDDDEDIKKILKSHFNQIEVEYQASKNDTNLKKSILKIQAWSNLAKICTKCEYGKWKDLKAVQEEILKDFESKKLRLTQNFELMTEETMKSEKTREAYYKQISDDLKFMVYCQQELKEVCDNKFDTSQVVRSLKDKISTLYKNANNISSNKNLSSNMKDMEKFNQHYCHLLSCNKHLKLSLDSVPELDQMEQLDKNIRKEIDENEKYIASVSVDNHDIQKVSEEVSKRLIKMKSLSYITHLSEYISTSIDHALASLSTSLTDLQRPMFLQTLVTQLEKDCTVGRSIVAEHSCFKGNMIAKRNTKTQAYGLKYVMDYLDKVTPKGRKSTAVVRNQLEAAYQNFLQVYEKLIKDHLTLPPDIQPIISNVINTSQNFTNRKWDDNTKQIIPNITAHVFALWTLIRSARYYHEAKGLNSQKSFLVTPHATQVIAVFRMLAVDKKSHSPGLHNHMIELGTGEGKSVVLAVCSAVLALLGKEVSCACYSEYLSERDYNDFKDIFVHLQVNEYIHYGTFNTICERVLNSKGDIRSLVRSVIQNEPVKNSDVKGKKHEQILLIDEVDVFFHKDFYGNLYTPLACLSSPGICNLIEEVWKHRNNISFATIQKTQPYKAVETAFSNWKALIKEAVLDMIQDVQSFNSPEYIVSPLDGKIAYKEQDSISTSIRYGYKTAFAYLYETEKNTISSSTCKENLNIYINCGSFSYAELPKNFTNILGVTGTLETLSNTERKVLEDQFKIKMETYIPSMYGENKLDWAADRDSIIANEQDYFSKIRKEIDSRLTGKNPGTKRAILVVFESTKELEEFYSSPINEDIKEDIKRITEELNSKEKEERVKQATLSGQITLLTKAFGRGTDFICRDLVVEANGGVHVIQTFLSEQVSEETQIKGRTARQGDKGSYGMVLKESSLEKYLGTSYLKDILEMRRTGKYYTELNVKRNEYFETQYKNNLSCIIEAEAAHKLSIYFQNSLVYIWANKEKKDKNYQAQEKIVKDFLMSHNRGSKGMSQSRTIVLMDATGSMSLLLHAAKNTVNVMFERALAVLAEKRNSSAFELQFAVYRNYSSYDNILYHSNWESKPDALRTFMDSVGPSGGMGNEAIEAGFWHVNKEINNGGKVTQVILIGDMPPNTEEEVIYRRARFSEQFWLKKFGPAKDAFEELENIANHKIPVHAFYVDFDAKEQFSEIARISKGKVAYLDVNSPKGAEDLTDAVTESILLDLGGNDYVEAYRTKFKKGHI</sequence>
<protein>
    <submittedName>
        <fullName evidence="7">Uncharacterized protein</fullName>
    </submittedName>
</protein>
<evidence type="ECO:0000256" key="3">
    <source>
        <dbReference type="ARBA" id="ARBA00023010"/>
    </source>
</evidence>
<dbReference type="EMBL" id="GIBP01000002">
    <property type="protein sequence ID" value="NDV28971.1"/>
    <property type="molecule type" value="Transcribed_RNA"/>
</dbReference>
<evidence type="ECO:0000259" key="5">
    <source>
        <dbReference type="PROSITE" id="PS51194"/>
    </source>
</evidence>
<dbReference type="InterPro" id="IPR014018">
    <property type="entry name" value="SecA_motor_DEAD"/>
</dbReference>
<dbReference type="GO" id="GO:0016020">
    <property type="term" value="C:membrane"/>
    <property type="evidence" value="ECO:0007669"/>
    <property type="project" value="InterPro"/>
</dbReference>
<dbReference type="SUPFAM" id="SSF53300">
    <property type="entry name" value="vWA-like"/>
    <property type="match status" value="1"/>
</dbReference>
<dbReference type="Gene3D" id="3.40.50.300">
    <property type="entry name" value="P-loop containing nucleotide triphosphate hydrolases"/>
    <property type="match status" value="2"/>
</dbReference>
<dbReference type="PROSITE" id="PS51194">
    <property type="entry name" value="HELICASE_CTER"/>
    <property type="match status" value="1"/>
</dbReference>
<dbReference type="Pfam" id="PF00271">
    <property type="entry name" value="Helicase_C"/>
    <property type="match status" value="1"/>
</dbReference>
<dbReference type="InterPro" id="IPR000185">
    <property type="entry name" value="SecA"/>
</dbReference>
<evidence type="ECO:0000256" key="4">
    <source>
        <dbReference type="SAM" id="Coils"/>
    </source>
</evidence>
<dbReference type="Pfam" id="PF07517">
    <property type="entry name" value="SecA_DEAD"/>
    <property type="match status" value="1"/>
</dbReference>
<dbReference type="GO" id="GO:0006605">
    <property type="term" value="P:protein targeting"/>
    <property type="evidence" value="ECO:0007669"/>
    <property type="project" value="InterPro"/>
</dbReference>
<dbReference type="InterPro" id="IPR036465">
    <property type="entry name" value="vWFA_dom_sf"/>
</dbReference>
<evidence type="ECO:0000313" key="7">
    <source>
        <dbReference type="EMBL" id="NDV28971.1"/>
    </source>
</evidence>
<dbReference type="PROSITE" id="PS51196">
    <property type="entry name" value="SECA_MOTOR_DEAD"/>
    <property type="match status" value="1"/>
</dbReference>